<feature type="chain" id="PRO_5047018835" evidence="1">
    <location>
        <begin position="27"/>
        <end position="153"/>
    </location>
</feature>
<proteinExistence type="predicted"/>
<feature type="signal peptide" evidence="1">
    <location>
        <begin position="1"/>
        <end position="26"/>
    </location>
</feature>
<evidence type="ECO:0000313" key="3">
    <source>
        <dbReference type="Proteomes" id="UP001208114"/>
    </source>
</evidence>
<dbReference type="RefSeq" id="WP_262989748.1">
    <property type="nucleotide sequence ID" value="NZ_JAOTEN010000001.1"/>
</dbReference>
<name>A0ABT2VXU0_9FLAO</name>
<dbReference type="EMBL" id="JAOTEN010000001">
    <property type="protein sequence ID" value="MCU7613909.1"/>
    <property type="molecule type" value="Genomic_DNA"/>
</dbReference>
<protein>
    <submittedName>
        <fullName evidence="2">Uncharacterized protein</fullName>
    </submittedName>
</protein>
<accession>A0ABT2VXU0</accession>
<evidence type="ECO:0000313" key="2">
    <source>
        <dbReference type="EMBL" id="MCU7613909.1"/>
    </source>
</evidence>
<organism evidence="2 3">
    <name type="scientific">Chryseobacterium gilvum</name>
    <dbReference type="NCBI Taxonomy" id="2976534"/>
    <lineage>
        <taxon>Bacteria</taxon>
        <taxon>Pseudomonadati</taxon>
        <taxon>Bacteroidota</taxon>
        <taxon>Flavobacteriia</taxon>
        <taxon>Flavobacteriales</taxon>
        <taxon>Weeksellaceae</taxon>
        <taxon>Chryseobacterium group</taxon>
        <taxon>Chryseobacterium</taxon>
    </lineage>
</organism>
<sequence>MKKNKKMKRINLFCLFFIFISTTFFSQYIDDSKVKVYKKDIIKFLIQKKEFSSTTDIVDIPNMIYIREIYSNPKNISIYQISTTSAHSFKYFSIVKGKNIFLFNSIDLNEDFDLIINKLENTDLSKRELFKILKEGSLIYDYNRKIKQNKEDI</sequence>
<keyword evidence="1" id="KW-0732">Signal</keyword>
<reference evidence="3" key="1">
    <citation type="submission" date="2023-07" db="EMBL/GenBank/DDBJ databases">
        <title>Chryseobacterium sp. GMJ5 Genome sequencing and assembly.</title>
        <authorList>
            <person name="Jung Y."/>
        </authorList>
    </citation>
    <scope>NUCLEOTIDE SEQUENCE [LARGE SCALE GENOMIC DNA]</scope>
    <source>
        <strain evidence="3">GMJ5</strain>
    </source>
</reference>
<dbReference type="Proteomes" id="UP001208114">
    <property type="component" value="Unassembled WGS sequence"/>
</dbReference>
<keyword evidence="3" id="KW-1185">Reference proteome</keyword>
<gene>
    <name evidence="2" type="ORF">N0B16_05615</name>
</gene>
<comment type="caution">
    <text evidence="2">The sequence shown here is derived from an EMBL/GenBank/DDBJ whole genome shotgun (WGS) entry which is preliminary data.</text>
</comment>
<evidence type="ECO:0000256" key="1">
    <source>
        <dbReference type="SAM" id="SignalP"/>
    </source>
</evidence>